<organism evidence="8 9">
    <name type="scientific">Aquitalea magnusonii</name>
    <dbReference type="NCBI Taxonomy" id="332411"/>
    <lineage>
        <taxon>Bacteria</taxon>
        <taxon>Pseudomonadati</taxon>
        <taxon>Pseudomonadota</taxon>
        <taxon>Betaproteobacteria</taxon>
        <taxon>Neisseriales</taxon>
        <taxon>Chromobacteriaceae</taxon>
        <taxon>Aquitalea</taxon>
    </lineage>
</organism>
<evidence type="ECO:0000313" key="8">
    <source>
        <dbReference type="EMBL" id="BBF87425.1"/>
    </source>
</evidence>
<keyword evidence="1 6" id="KW-0732">Signal</keyword>
<proteinExistence type="predicted"/>
<reference evidence="9" key="1">
    <citation type="journal article" date="2017" name="Biotechnol. Biofuels">
        <title>Evaluation of environmental bacterial communities as a factor affecting the growth of duckweed Lemna minor.</title>
        <authorList>
            <person name="Ishizawa H."/>
            <person name="Kuroda M."/>
            <person name="Morikawa M."/>
            <person name="Ike M."/>
        </authorList>
    </citation>
    <scope>NUCLEOTIDE SEQUENCE [LARGE SCALE GENOMIC DNA]</scope>
    <source>
        <strain evidence="9">H3</strain>
    </source>
</reference>
<name>A0A3G9GIS7_9NEIS</name>
<dbReference type="Proteomes" id="UP000198290">
    <property type="component" value="Chromosome"/>
</dbReference>
<evidence type="ECO:0000259" key="7">
    <source>
        <dbReference type="Pfam" id="PF09864"/>
    </source>
</evidence>
<dbReference type="KEGG" id="amah:DLM_3846"/>
<dbReference type="AlphaFoldDB" id="A0A3G9GIS7"/>
<feature type="domain" description="C-type lysozyme inhibitor" evidence="7">
    <location>
        <begin position="164"/>
        <end position="230"/>
    </location>
</feature>
<dbReference type="SUPFAM" id="SSF141488">
    <property type="entry name" value="YdhA-like"/>
    <property type="match status" value="1"/>
</dbReference>
<dbReference type="EMBL" id="AP018823">
    <property type="protein sequence ID" value="BBF87425.1"/>
    <property type="molecule type" value="Genomic_DNA"/>
</dbReference>
<dbReference type="Pfam" id="PF09864">
    <property type="entry name" value="MliC"/>
    <property type="match status" value="1"/>
</dbReference>
<evidence type="ECO:0000256" key="1">
    <source>
        <dbReference type="ARBA" id="ARBA00022729"/>
    </source>
</evidence>
<sequence length="240" mass="26067">MLNIRSVPTAVILLLLAPGLAHALNGSHSLGTGSDRGKGGGNSGLRQSVPPAQPPVPTVQATDFDCNKPANAMETMLCQDEGLIRLGNRLDKVYTQAMDKARQTPGGNLSMSKLQQEQRHWVHNLKDCMKNDNPHMCLGDTYILRITELQASWELAPSLTPLHYLCGGGGNNDVLATFYRTKPATARLVRGKSQAILHQQELVTGGARYAGQNVEFTIRGKEASINWKGESLLCISQPEQ</sequence>
<keyword evidence="3" id="KW-0564">Palmitate</keyword>
<dbReference type="PANTHER" id="PTHR37549">
    <property type="entry name" value="LIPOPROTEIN LPRI"/>
    <property type="match status" value="1"/>
</dbReference>
<dbReference type="InterPro" id="IPR052755">
    <property type="entry name" value="Lysozyme_Inhibitor_LprI"/>
</dbReference>
<dbReference type="InterPro" id="IPR036328">
    <property type="entry name" value="MliC_sf"/>
</dbReference>
<evidence type="ECO:0000313" key="9">
    <source>
        <dbReference type="Proteomes" id="UP000198290"/>
    </source>
</evidence>
<dbReference type="Gene3D" id="2.40.128.200">
    <property type="match status" value="1"/>
</dbReference>
<evidence type="ECO:0000256" key="5">
    <source>
        <dbReference type="SAM" id="MobiDB-lite"/>
    </source>
</evidence>
<dbReference type="RefSeq" id="WP_089082331.1">
    <property type="nucleotide sequence ID" value="NZ_AP018823.1"/>
</dbReference>
<dbReference type="PANTHER" id="PTHR37549:SF1">
    <property type="entry name" value="LIPOPROTEIN LPRI"/>
    <property type="match status" value="1"/>
</dbReference>
<feature type="chain" id="PRO_5018084299" evidence="6">
    <location>
        <begin position="24"/>
        <end position="240"/>
    </location>
</feature>
<feature type="signal peptide" evidence="6">
    <location>
        <begin position="1"/>
        <end position="23"/>
    </location>
</feature>
<gene>
    <name evidence="8" type="ORF">DLM_3846</name>
</gene>
<dbReference type="Gene3D" id="1.20.1270.180">
    <property type="match status" value="1"/>
</dbReference>
<protein>
    <submittedName>
        <fullName evidence="8">Putative lipoprotein</fullName>
    </submittedName>
</protein>
<evidence type="ECO:0000256" key="6">
    <source>
        <dbReference type="SAM" id="SignalP"/>
    </source>
</evidence>
<feature type="region of interest" description="Disordered" evidence="5">
    <location>
        <begin position="31"/>
        <end position="58"/>
    </location>
</feature>
<dbReference type="InterPro" id="IPR018660">
    <property type="entry name" value="MliC"/>
</dbReference>
<keyword evidence="2" id="KW-0472">Membrane</keyword>
<accession>A0A3G9GIS7</accession>
<reference evidence="9" key="3">
    <citation type="journal article" date="2017" name="Plant Physiol. Biochem.">
        <title>Differential oxidative and antioxidative response of duckweed Lemna minor toward plant growth promoting/inhibiting bacteria.</title>
        <authorList>
            <person name="Ishizawa H."/>
            <person name="Kuroda M."/>
            <person name="Morikawa M."/>
            <person name="Ike M."/>
        </authorList>
    </citation>
    <scope>NUCLEOTIDE SEQUENCE [LARGE SCALE GENOMIC DNA]</scope>
    <source>
        <strain evidence="9">H3</strain>
    </source>
</reference>
<dbReference type="OrthoDB" id="5450120at2"/>
<dbReference type="GO" id="GO:0005576">
    <property type="term" value="C:extracellular region"/>
    <property type="evidence" value="ECO:0007669"/>
    <property type="project" value="TreeGrafter"/>
</dbReference>
<keyword evidence="9" id="KW-1185">Reference proteome</keyword>
<reference evidence="8 9" key="2">
    <citation type="journal article" date="2017" name="Genome Announc.">
        <title>Draft genome sequence of Aquitalea magnusonii strain H3, a plant growth-promoting bacterium of duckweed Lemna minor.</title>
        <authorList>
            <person name="Ishizawa H."/>
            <person name="Kuroda M."/>
            <person name="Ike M."/>
        </authorList>
    </citation>
    <scope>NUCLEOTIDE SEQUENCE [LARGE SCALE GENOMIC DNA]</scope>
    <source>
        <strain evidence="8 9">H3</strain>
    </source>
</reference>
<evidence type="ECO:0000256" key="4">
    <source>
        <dbReference type="ARBA" id="ARBA00023288"/>
    </source>
</evidence>
<evidence type="ECO:0000256" key="2">
    <source>
        <dbReference type="ARBA" id="ARBA00023136"/>
    </source>
</evidence>
<keyword evidence="4 8" id="KW-0449">Lipoprotein</keyword>
<evidence type="ECO:0000256" key="3">
    <source>
        <dbReference type="ARBA" id="ARBA00023139"/>
    </source>
</evidence>